<dbReference type="GO" id="GO:0005886">
    <property type="term" value="C:plasma membrane"/>
    <property type="evidence" value="ECO:0007669"/>
    <property type="project" value="TreeGrafter"/>
</dbReference>
<dbReference type="OrthoDB" id="3726653at2"/>
<dbReference type="PATRIC" id="fig|59561.3.peg.1421"/>
<comment type="caution">
    <text evidence="1">The sequence shown here is derived from an EMBL/GenBank/DDBJ whole genome shotgun (WGS) entry which is preliminary data.</text>
</comment>
<dbReference type="InterPro" id="IPR015854">
    <property type="entry name" value="ABC_transpr_LolD-like"/>
</dbReference>
<dbReference type="GO" id="GO:0016887">
    <property type="term" value="F:ATP hydrolysis activity"/>
    <property type="evidence" value="ECO:0007669"/>
    <property type="project" value="InterPro"/>
</dbReference>
<gene>
    <name evidence="1" type="ORF">AQZ59_01430</name>
</gene>
<dbReference type="Proteomes" id="UP000054404">
    <property type="component" value="Unassembled WGS sequence"/>
</dbReference>
<organism evidence="1 2">
    <name type="scientific">Trueperella bernardiae</name>
    <dbReference type="NCBI Taxonomy" id="59561"/>
    <lineage>
        <taxon>Bacteria</taxon>
        <taxon>Bacillati</taxon>
        <taxon>Actinomycetota</taxon>
        <taxon>Actinomycetes</taxon>
        <taxon>Actinomycetales</taxon>
        <taxon>Actinomycetaceae</taxon>
        <taxon>Trueperella</taxon>
    </lineage>
</organism>
<name>A0A0W1KHV0_9ACTO</name>
<dbReference type="AlphaFoldDB" id="A0A0W1KHV0"/>
<dbReference type="STRING" id="59561.AQZ59_01430"/>
<dbReference type="Pfam" id="PF00005">
    <property type="entry name" value="ABC_tran"/>
    <property type="match status" value="1"/>
</dbReference>
<sequence>MRRKQQVQVDSLNDDGSVLRAIRLAASSVHGPIFGPLDLALAPGTLCIVHGTSGSGRSALLLALAGRLRRVTGGLEIAGYDADTELSAVLQCAAVGRIGQYAAPDDRLTVGELIGERAVQDGMSIRQAVERAEQIEDFLGYRIDRGALYQELPGAEKAMLCAALAMLRPAAVIVVDGVDHDVPAHHAATLLASLQKLATMDNNVIVVSASNANAAPVGAVRVHLVPTKVTRIHKIEEPPVTIDEAIEEPEVIAPLDPDQDEVVVATVGEPTQAEPTQAKPADAAGGDVVVNEEEE</sequence>
<dbReference type="GO" id="GO:0005524">
    <property type="term" value="F:ATP binding"/>
    <property type="evidence" value="ECO:0007669"/>
    <property type="project" value="UniProtKB-KW"/>
</dbReference>
<reference evidence="1 2" key="1">
    <citation type="submission" date="2015-11" db="EMBL/GenBank/DDBJ databases">
        <title>Draft Genome Sequence of the Type Strain Trueperella bernardiae LCDC 89-0504T, Isolated from Blood Culture.</title>
        <authorList>
            <person name="Bernier A.-M."/>
            <person name="Bernard K."/>
        </authorList>
    </citation>
    <scope>NUCLEOTIDE SEQUENCE [LARGE SCALE GENOMIC DNA]</scope>
    <source>
        <strain evidence="1 2">LCDC 89-0504</strain>
    </source>
</reference>
<keyword evidence="1" id="KW-0067">ATP-binding</keyword>
<dbReference type="PROSITE" id="PS50893">
    <property type="entry name" value="ABC_TRANSPORTER_2"/>
    <property type="match status" value="1"/>
</dbReference>
<keyword evidence="2" id="KW-1185">Reference proteome</keyword>
<keyword evidence="1" id="KW-0547">Nucleotide-binding</keyword>
<protein>
    <submittedName>
        <fullName evidence="1">Macrolide transporter ATP-binding /permease protein</fullName>
    </submittedName>
</protein>
<accession>A0A0W1KHV0</accession>
<dbReference type="InterPro" id="IPR027417">
    <property type="entry name" value="P-loop_NTPase"/>
</dbReference>
<dbReference type="Gene3D" id="3.40.50.300">
    <property type="entry name" value="P-loop containing nucleotide triphosphate hydrolases"/>
    <property type="match status" value="1"/>
</dbReference>
<evidence type="ECO:0000313" key="1">
    <source>
        <dbReference type="EMBL" id="KTF03642.1"/>
    </source>
</evidence>
<dbReference type="InterPro" id="IPR003439">
    <property type="entry name" value="ABC_transporter-like_ATP-bd"/>
</dbReference>
<dbReference type="GO" id="GO:0022857">
    <property type="term" value="F:transmembrane transporter activity"/>
    <property type="evidence" value="ECO:0007669"/>
    <property type="project" value="TreeGrafter"/>
</dbReference>
<dbReference type="SUPFAM" id="SSF52540">
    <property type="entry name" value="P-loop containing nucleoside triphosphate hydrolases"/>
    <property type="match status" value="1"/>
</dbReference>
<dbReference type="EMBL" id="LNIZ01000007">
    <property type="protein sequence ID" value="KTF03642.1"/>
    <property type="molecule type" value="Genomic_DNA"/>
</dbReference>
<dbReference type="PANTHER" id="PTHR24220">
    <property type="entry name" value="IMPORT ATP-BINDING PROTEIN"/>
    <property type="match status" value="1"/>
</dbReference>
<proteinExistence type="predicted"/>
<evidence type="ECO:0000313" key="2">
    <source>
        <dbReference type="Proteomes" id="UP000054404"/>
    </source>
</evidence>
<dbReference type="RefSeq" id="WP_062613966.1">
    <property type="nucleotide sequence ID" value="NZ_CAUPHE010000018.1"/>
</dbReference>